<reference evidence="1 2" key="1">
    <citation type="submission" date="2011-06" db="EMBL/GenBank/DDBJ databases">
        <title>The draft genome of Thiocapsa marina 5811.</title>
        <authorList>
            <consortium name="US DOE Joint Genome Institute (JGI-PGF)"/>
            <person name="Lucas S."/>
            <person name="Han J."/>
            <person name="Cheng J.-F."/>
            <person name="Goodwin L."/>
            <person name="Pitluck S."/>
            <person name="Peters L."/>
            <person name="Land M.L."/>
            <person name="Hauser L."/>
            <person name="Vogl K."/>
            <person name="Liu Z."/>
            <person name="Imhoff J."/>
            <person name="Thiel V."/>
            <person name="Frigaard N.-U."/>
            <person name="Bryant D."/>
            <person name="Woyke T.J."/>
        </authorList>
    </citation>
    <scope>NUCLEOTIDE SEQUENCE [LARGE SCALE GENOMIC DNA]</scope>
    <source>
        <strain evidence="1 2">5811</strain>
    </source>
</reference>
<accession>F9UD71</accession>
<sequence length="68" mass="7765">MFAIEIETTIDNVGNVHVPEHYRQFYGKTARLLLLLPDESETSTISRLSEPALEKIWNNADDAAYDQL</sequence>
<protein>
    <submittedName>
        <fullName evidence="1">Uncharacterized protein</fullName>
    </submittedName>
</protein>
<keyword evidence="2" id="KW-1185">Reference proteome</keyword>
<organism evidence="1 2">
    <name type="scientific">Thiocapsa marina 5811</name>
    <dbReference type="NCBI Taxonomy" id="768671"/>
    <lineage>
        <taxon>Bacteria</taxon>
        <taxon>Pseudomonadati</taxon>
        <taxon>Pseudomonadota</taxon>
        <taxon>Gammaproteobacteria</taxon>
        <taxon>Chromatiales</taxon>
        <taxon>Chromatiaceae</taxon>
        <taxon>Thiocapsa</taxon>
    </lineage>
</organism>
<dbReference type="OrthoDB" id="5772208at2"/>
<evidence type="ECO:0000313" key="2">
    <source>
        <dbReference type="Proteomes" id="UP000005459"/>
    </source>
</evidence>
<name>F9UD71_9GAMM</name>
<dbReference type="RefSeq" id="WP_007193746.1">
    <property type="nucleotide sequence ID" value="NZ_AFWV01000009.1"/>
</dbReference>
<dbReference type="Proteomes" id="UP000005459">
    <property type="component" value="Unassembled WGS sequence"/>
</dbReference>
<dbReference type="AlphaFoldDB" id="F9UD71"/>
<dbReference type="EMBL" id="AFWV01000009">
    <property type="protein sequence ID" value="EGV17815.1"/>
    <property type="molecule type" value="Genomic_DNA"/>
</dbReference>
<dbReference type="STRING" id="768671.ThimaDRAFT_2874"/>
<dbReference type="eggNOG" id="ENOG50345WA">
    <property type="taxonomic scope" value="Bacteria"/>
</dbReference>
<evidence type="ECO:0000313" key="1">
    <source>
        <dbReference type="EMBL" id="EGV17815.1"/>
    </source>
</evidence>
<gene>
    <name evidence="1" type="ORF">ThimaDRAFT_2874</name>
</gene>
<proteinExistence type="predicted"/>